<protein>
    <submittedName>
        <fullName evidence="3">Hexosyltransferase</fullName>
    </submittedName>
</protein>
<accession>A0A0N5AIF4</accession>
<sequence>MLPKFTFIFIVFLIFRTNRSHILYNDDDYDVTETGIVTDTGGTAETTDADPEEQELEQELQEYNLLSDKEFLHDEFGYDDYLASPLVATHSLVPFKDVSSDSYWKTNKIKINDLRQYIEKNLTEELESLDTKPWLSVARIKEELARCIHYRYGTVSEQQFVYDKEMYGMLNIMKFSCLKNSETLYYGTTFARYRFRLKEILLQKDKSQWKRSSRDVTLRDVQKIIEHFSRNFAQKTQKRMHNDLHRLNLSTNRFIDMQNITKLLNLPSNVVEELYEVYPEEDIVGVMHQQKERTFAYVSLPIVIRVAMLSPNKIQPIMDIYHGDLSDESQITIELCAKRSCTANDQVTELQMDTPEQFAFFKDRSMRYDISDDEVLITYASSRSAFQLAKKMRKKNNRLMFDLFIVYNPN</sequence>
<name>A0A0N5AIF4_9BILA</name>
<feature type="chain" id="PRO_5005893131" evidence="1">
    <location>
        <begin position="21"/>
        <end position="410"/>
    </location>
</feature>
<dbReference type="AlphaFoldDB" id="A0A0N5AIF4"/>
<dbReference type="WBParaSite" id="SMUV_0000420001-mRNA-1">
    <property type="protein sequence ID" value="SMUV_0000420001-mRNA-1"/>
    <property type="gene ID" value="SMUV_0000420001"/>
</dbReference>
<evidence type="ECO:0000313" key="2">
    <source>
        <dbReference type="Proteomes" id="UP000046393"/>
    </source>
</evidence>
<dbReference type="STRING" id="451379.A0A0N5AIF4"/>
<evidence type="ECO:0000256" key="1">
    <source>
        <dbReference type="SAM" id="SignalP"/>
    </source>
</evidence>
<dbReference type="Proteomes" id="UP000046393">
    <property type="component" value="Unplaced"/>
</dbReference>
<organism evidence="2 3">
    <name type="scientific">Syphacia muris</name>
    <dbReference type="NCBI Taxonomy" id="451379"/>
    <lineage>
        <taxon>Eukaryota</taxon>
        <taxon>Metazoa</taxon>
        <taxon>Ecdysozoa</taxon>
        <taxon>Nematoda</taxon>
        <taxon>Chromadorea</taxon>
        <taxon>Rhabditida</taxon>
        <taxon>Spirurina</taxon>
        <taxon>Oxyuridomorpha</taxon>
        <taxon>Oxyuroidea</taxon>
        <taxon>Oxyuridae</taxon>
        <taxon>Syphacia</taxon>
    </lineage>
</organism>
<keyword evidence="1" id="KW-0732">Signal</keyword>
<keyword evidence="2" id="KW-1185">Reference proteome</keyword>
<proteinExistence type="predicted"/>
<evidence type="ECO:0000313" key="3">
    <source>
        <dbReference type="WBParaSite" id="SMUV_0000420001-mRNA-1"/>
    </source>
</evidence>
<feature type="signal peptide" evidence="1">
    <location>
        <begin position="1"/>
        <end position="20"/>
    </location>
</feature>
<reference evidence="3" key="1">
    <citation type="submission" date="2017-02" db="UniProtKB">
        <authorList>
            <consortium name="WormBaseParasite"/>
        </authorList>
    </citation>
    <scope>IDENTIFICATION</scope>
</reference>